<evidence type="ECO:0000256" key="8">
    <source>
        <dbReference type="ARBA" id="ARBA00023170"/>
    </source>
</evidence>
<dbReference type="InterPro" id="IPR012910">
    <property type="entry name" value="Plug_dom"/>
</dbReference>
<evidence type="ECO:0000313" key="14">
    <source>
        <dbReference type="EMBL" id="HGW92327.1"/>
    </source>
</evidence>
<protein>
    <recommendedName>
        <fullName evidence="15">TonB-dependent receptor</fullName>
    </recommendedName>
</protein>
<dbReference type="Gene3D" id="2.40.170.20">
    <property type="entry name" value="TonB-dependent receptor, beta-barrel domain"/>
    <property type="match status" value="1"/>
</dbReference>
<evidence type="ECO:0000256" key="10">
    <source>
        <dbReference type="PROSITE-ProRule" id="PRU01360"/>
    </source>
</evidence>
<evidence type="ECO:0000259" key="12">
    <source>
        <dbReference type="Pfam" id="PF00593"/>
    </source>
</evidence>
<comment type="subcellular location">
    <subcellularLocation>
        <location evidence="1 10">Cell outer membrane</location>
        <topology evidence="1 10">Multi-pass membrane protein</topology>
    </subcellularLocation>
</comment>
<dbReference type="PANTHER" id="PTHR30069">
    <property type="entry name" value="TONB-DEPENDENT OUTER MEMBRANE RECEPTOR"/>
    <property type="match status" value="1"/>
</dbReference>
<dbReference type="InterPro" id="IPR039426">
    <property type="entry name" value="TonB-dep_rcpt-like"/>
</dbReference>
<sequence length="731" mass="83624">MSRHFSFLILFVLFSQFLFAQEEILVGRKSWEDMSIEEILTQTIVTTSKKEEPIGESPYTIIVITEEEIKTKGYQDLKDILLDLPAFDITPNIGGENGGWQVLQRGIYGNNKIQVLLNGIRLNPASGDRFVWGNNLPLKNIKRIEIIYGPASALYGADAFAGIINIITKDGEEINSNNVEVLGGNAQTKGGSYLLGKKFGNDIDIHIFGRIFYSEGFDFKKEFPELYGVLDTRYQDPDDPELRKFEAPIRDYNLFTQLTYGDFSLMLSRAHYHENNTRGEQVRNYVMNKDAFWAFDKDLIVVRHKLNLYKNVDLFSTLGYDRYVVDPNSNYKFWWGNAYKYAEAKAFNAEERINIKFNEKISSIIGFEASEINNFPYSFDMETPMDNNGEMWLPNPYYGYINEEGDTIVFSGCGPVSVRTFGVYGEFSLSPINSLHITLGGRYDYNSHYNHKVFNPRASIVYLPTKKITIKLLYGQAFISPSMWSNYIFWMSQTFGHVEPKALGLKLEPERLRSIEGSFTYKFTSNLIATAIMYHHQSEDIICNRYYGELDILKSRDDTVITHGVETSVNSGVQKVTGGDLIVDFKFLPDWHINGNYSYVEGTIEENGKKIDLPKVSPHKFVIGISGEILGHFGIYVRGRWLNEIRTMPSNNYAGSDYGGKNSLPGYFLTYINLRFFNFVKGLEAFVKIDNPLNKKYYGVGMDNENDDYGNVFPRLPLDPRTILCGVTYKF</sequence>
<evidence type="ECO:0000256" key="5">
    <source>
        <dbReference type="ARBA" id="ARBA00022729"/>
    </source>
</evidence>
<reference evidence="14" key="1">
    <citation type="journal article" date="2020" name="mSystems">
        <title>Genome- and Community-Level Interaction Insights into Carbon Utilization and Element Cycling Functions of Hydrothermarchaeota in Hydrothermal Sediment.</title>
        <authorList>
            <person name="Zhou Z."/>
            <person name="Liu Y."/>
            <person name="Xu W."/>
            <person name="Pan J."/>
            <person name="Luo Z.H."/>
            <person name="Li M."/>
        </authorList>
    </citation>
    <scope>NUCLEOTIDE SEQUENCE [LARGE SCALE GENOMIC DNA]</scope>
    <source>
        <strain evidence="14">SpSt-780</strain>
    </source>
</reference>
<gene>
    <name evidence="14" type="ORF">ENV67_07300</name>
</gene>
<evidence type="ECO:0000256" key="2">
    <source>
        <dbReference type="ARBA" id="ARBA00022448"/>
    </source>
</evidence>
<evidence type="ECO:0000256" key="6">
    <source>
        <dbReference type="ARBA" id="ARBA00023077"/>
    </source>
</evidence>
<proteinExistence type="inferred from homology"/>
<evidence type="ECO:0000256" key="4">
    <source>
        <dbReference type="ARBA" id="ARBA00022692"/>
    </source>
</evidence>
<evidence type="ECO:0000256" key="9">
    <source>
        <dbReference type="ARBA" id="ARBA00023237"/>
    </source>
</evidence>
<evidence type="ECO:0000256" key="3">
    <source>
        <dbReference type="ARBA" id="ARBA00022452"/>
    </source>
</evidence>
<dbReference type="GO" id="GO:0015344">
    <property type="term" value="F:siderophore uptake transmembrane transporter activity"/>
    <property type="evidence" value="ECO:0007669"/>
    <property type="project" value="TreeGrafter"/>
</dbReference>
<dbReference type="PANTHER" id="PTHR30069:SF29">
    <property type="entry name" value="HEMOGLOBIN AND HEMOGLOBIN-HAPTOGLOBIN-BINDING PROTEIN 1-RELATED"/>
    <property type="match status" value="1"/>
</dbReference>
<evidence type="ECO:0008006" key="15">
    <source>
        <dbReference type="Google" id="ProtNLM"/>
    </source>
</evidence>
<dbReference type="Pfam" id="PF07715">
    <property type="entry name" value="Plug"/>
    <property type="match status" value="1"/>
</dbReference>
<dbReference type="GO" id="GO:0009279">
    <property type="term" value="C:cell outer membrane"/>
    <property type="evidence" value="ECO:0007669"/>
    <property type="project" value="UniProtKB-SubCell"/>
</dbReference>
<keyword evidence="8" id="KW-0675">Receptor</keyword>
<dbReference type="InterPro" id="IPR000531">
    <property type="entry name" value="Beta-barrel_TonB"/>
</dbReference>
<organism evidence="14">
    <name type="scientific">candidate division WOR-3 bacterium</name>
    <dbReference type="NCBI Taxonomy" id="2052148"/>
    <lineage>
        <taxon>Bacteria</taxon>
        <taxon>Bacteria division WOR-3</taxon>
    </lineage>
</organism>
<dbReference type="InterPro" id="IPR037066">
    <property type="entry name" value="Plug_dom_sf"/>
</dbReference>
<comment type="caution">
    <text evidence="14">The sequence shown here is derived from an EMBL/GenBank/DDBJ whole genome shotgun (WGS) entry which is preliminary data.</text>
</comment>
<accession>A0A7C4YI00</accession>
<keyword evidence="2 10" id="KW-0813">Transport</keyword>
<keyword evidence="3 10" id="KW-1134">Transmembrane beta strand</keyword>
<dbReference type="Gene3D" id="2.170.130.10">
    <property type="entry name" value="TonB-dependent receptor, plug domain"/>
    <property type="match status" value="1"/>
</dbReference>
<dbReference type="Pfam" id="PF00593">
    <property type="entry name" value="TonB_dep_Rec_b-barrel"/>
    <property type="match status" value="1"/>
</dbReference>
<dbReference type="PROSITE" id="PS52016">
    <property type="entry name" value="TONB_DEPENDENT_REC_3"/>
    <property type="match status" value="1"/>
</dbReference>
<name>A0A7C4YI00_UNCW3</name>
<keyword evidence="7 10" id="KW-0472">Membrane</keyword>
<keyword evidence="4 10" id="KW-0812">Transmembrane</keyword>
<dbReference type="AlphaFoldDB" id="A0A7C4YI00"/>
<dbReference type="InterPro" id="IPR036942">
    <property type="entry name" value="Beta-barrel_TonB_sf"/>
</dbReference>
<dbReference type="EMBL" id="DTHG01000090">
    <property type="protein sequence ID" value="HGW92327.1"/>
    <property type="molecule type" value="Genomic_DNA"/>
</dbReference>
<comment type="similarity">
    <text evidence="10 11">Belongs to the TonB-dependent receptor family.</text>
</comment>
<keyword evidence="9 10" id="KW-0998">Cell outer membrane</keyword>
<feature type="domain" description="TonB-dependent receptor-like beta-barrel" evidence="12">
    <location>
        <begin position="255"/>
        <end position="691"/>
    </location>
</feature>
<evidence type="ECO:0000256" key="1">
    <source>
        <dbReference type="ARBA" id="ARBA00004571"/>
    </source>
</evidence>
<dbReference type="GO" id="GO:0044718">
    <property type="term" value="P:siderophore transmembrane transport"/>
    <property type="evidence" value="ECO:0007669"/>
    <property type="project" value="TreeGrafter"/>
</dbReference>
<evidence type="ECO:0000259" key="13">
    <source>
        <dbReference type="Pfam" id="PF07715"/>
    </source>
</evidence>
<feature type="domain" description="TonB-dependent receptor plug" evidence="13">
    <location>
        <begin position="56"/>
        <end position="163"/>
    </location>
</feature>
<dbReference type="SUPFAM" id="SSF56935">
    <property type="entry name" value="Porins"/>
    <property type="match status" value="1"/>
</dbReference>
<evidence type="ECO:0000256" key="7">
    <source>
        <dbReference type="ARBA" id="ARBA00023136"/>
    </source>
</evidence>
<keyword evidence="5" id="KW-0732">Signal</keyword>
<keyword evidence="6 11" id="KW-0798">TonB box</keyword>
<evidence type="ECO:0000256" key="11">
    <source>
        <dbReference type="RuleBase" id="RU003357"/>
    </source>
</evidence>